<name>A0A9D4LXS1_DREPO</name>
<dbReference type="Proteomes" id="UP000828390">
    <property type="component" value="Unassembled WGS sequence"/>
</dbReference>
<keyword evidence="2" id="KW-1185">Reference proteome</keyword>
<dbReference type="AlphaFoldDB" id="A0A9D4LXS1"/>
<gene>
    <name evidence="1" type="ORF">DPMN_030207</name>
</gene>
<evidence type="ECO:0000313" key="2">
    <source>
        <dbReference type="Proteomes" id="UP000828390"/>
    </source>
</evidence>
<reference evidence="1" key="2">
    <citation type="submission" date="2020-11" db="EMBL/GenBank/DDBJ databases">
        <authorList>
            <person name="McCartney M.A."/>
            <person name="Auch B."/>
            <person name="Kono T."/>
            <person name="Mallez S."/>
            <person name="Becker A."/>
            <person name="Gohl D.M."/>
            <person name="Silverstein K.A.T."/>
            <person name="Koren S."/>
            <person name="Bechman K.B."/>
            <person name="Herman A."/>
            <person name="Abrahante J.E."/>
            <person name="Garbe J."/>
        </authorList>
    </citation>
    <scope>NUCLEOTIDE SEQUENCE</scope>
    <source>
        <strain evidence="1">Duluth1</strain>
        <tissue evidence="1">Whole animal</tissue>
    </source>
</reference>
<dbReference type="EMBL" id="JAIWYP010000002">
    <property type="protein sequence ID" value="KAH3867082.1"/>
    <property type="molecule type" value="Genomic_DNA"/>
</dbReference>
<organism evidence="1 2">
    <name type="scientific">Dreissena polymorpha</name>
    <name type="common">Zebra mussel</name>
    <name type="synonym">Mytilus polymorpha</name>
    <dbReference type="NCBI Taxonomy" id="45954"/>
    <lineage>
        <taxon>Eukaryota</taxon>
        <taxon>Metazoa</taxon>
        <taxon>Spiralia</taxon>
        <taxon>Lophotrochozoa</taxon>
        <taxon>Mollusca</taxon>
        <taxon>Bivalvia</taxon>
        <taxon>Autobranchia</taxon>
        <taxon>Heteroconchia</taxon>
        <taxon>Euheterodonta</taxon>
        <taxon>Imparidentia</taxon>
        <taxon>Neoheterodontei</taxon>
        <taxon>Myida</taxon>
        <taxon>Dreissenoidea</taxon>
        <taxon>Dreissenidae</taxon>
        <taxon>Dreissena</taxon>
    </lineage>
</organism>
<sequence length="119" mass="13328">MRVIVASSNSSIEMMFMWRVNLPVMSFLPPPGGPMAATSSCRTDSGSFSLHSGLYVLMILCGDNMQNIVQAFEKKLKALISKPQQFCRTIQEFVVTYGFTRIHWANEAFKTPKASKEKS</sequence>
<protein>
    <submittedName>
        <fullName evidence="1">Uncharacterized protein</fullName>
    </submittedName>
</protein>
<comment type="caution">
    <text evidence="1">The sequence shown here is derived from an EMBL/GenBank/DDBJ whole genome shotgun (WGS) entry which is preliminary data.</text>
</comment>
<evidence type="ECO:0000313" key="1">
    <source>
        <dbReference type="EMBL" id="KAH3867082.1"/>
    </source>
</evidence>
<accession>A0A9D4LXS1</accession>
<reference evidence="1" key="1">
    <citation type="journal article" date="2019" name="bioRxiv">
        <title>The Genome of the Zebra Mussel, Dreissena polymorpha: A Resource for Invasive Species Research.</title>
        <authorList>
            <person name="McCartney M.A."/>
            <person name="Auch B."/>
            <person name="Kono T."/>
            <person name="Mallez S."/>
            <person name="Zhang Y."/>
            <person name="Obille A."/>
            <person name="Becker A."/>
            <person name="Abrahante J.E."/>
            <person name="Garbe J."/>
            <person name="Badalamenti J.P."/>
            <person name="Herman A."/>
            <person name="Mangelson H."/>
            <person name="Liachko I."/>
            <person name="Sullivan S."/>
            <person name="Sone E.D."/>
            <person name="Koren S."/>
            <person name="Silverstein K.A.T."/>
            <person name="Beckman K.B."/>
            <person name="Gohl D.M."/>
        </authorList>
    </citation>
    <scope>NUCLEOTIDE SEQUENCE</scope>
    <source>
        <strain evidence="1">Duluth1</strain>
        <tissue evidence="1">Whole animal</tissue>
    </source>
</reference>
<proteinExistence type="predicted"/>